<dbReference type="Proteomes" id="UP000828390">
    <property type="component" value="Unassembled WGS sequence"/>
</dbReference>
<keyword evidence="3" id="KW-1185">Reference proteome</keyword>
<gene>
    <name evidence="2" type="ORF">DPMN_017829</name>
</gene>
<accession>A0A9D4NH92</accession>
<dbReference type="AlphaFoldDB" id="A0A9D4NH92"/>
<evidence type="ECO:0000313" key="3">
    <source>
        <dbReference type="Proteomes" id="UP000828390"/>
    </source>
</evidence>
<feature type="region of interest" description="Disordered" evidence="1">
    <location>
        <begin position="30"/>
        <end position="57"/>
    </location>
</feature>
<protein>
    <submittedName>
        <fullName evidence="2">Uncharacterized protein</fullName>
    </submittedName>
</protein>
<name>A0A9D4NH92_DREPO</name>
<dbReference type="EMBL" id="JAIWYP010000001">
    <property type="protein sequence ID" value="KAH3893679.1"/>
    <property type="molecule type" value="Genomic_DNA"/>
</dbReference>
<sequence length="70" mass="7689">MVYNAVWRASSSYANIYSYEVSMKSAKALPRYGSGHKSAGRTDSRTDEQRQNNIPPSLAGDLIVNLCTCS</sequence>
<proteinExistence type="predicted"/>
<organism evidence="2 3">
    <name type="scientific">Dreissena polymorpha</name>
    <name type="common">Zebra mussel</name>
    <name type="synonym">Mytilus polymorpha</name>
    <dbReference type="NCBI Taxonomy" id="45954"/>
    <lineage>
        <taxon>Eukaryota</taxon>
        <taxon>Metazoa</taxon>
        <taxon>Spiralia</taxon>
        <taxon>Lophotrochozoa</taxon>
        <taxon>Mollusca</taxon>
        <taxon>Bivalvia</taxon>
        <taxon>Autobranchia</taxon>
        <taxon>Heteroconchia</taxon>
        <taxon>Euheterodonta</taxon>
        <taxon>Imparidentia</taxon>
        <taxon>Neoheterodontei</taxon>
        <taxon>Myida</taxon>
        <taxon>Dreissenoidea</taxon>
        <taxon>Dreissenidae</taxon>
        <taxon>Dreissena</taxon>
    </lineage>
</organism>
<reference evidence="2" key="2">
    <citation type="submission" date="2020-11" db="EMBL/GenBank/DDBJ databases">
        <authorList>
            <person name="McCartney M.A."/>
            <person name="Auch B."/>
            <person name="Kono T."/>
            <person name="Mallez S."/>
            <person name="Becker A."/>
            <person name="Gohl D.M."/>
            <person name="Silverstein K.A.T."/>
            <person name="Koren S."/>
            <person name="Bechman K.B."/>
            <person name="Herman A."/>
            <person name="Abrahante J.E."/>
            <person name="Garbe J."/>
        </authorList>
    </citation>
    <scope>NUCLEOTIDE SEQUENCE</scope>
    <source>
        <strain evidence="2">Duluth1</strain>
        <tissue evidence="2">Whole animal</tissue>
    </source>
</reference>
<evidence type="ECO:0000256" key="1">
    <source>
        <dbReference type="SAM" id="MobiDB-lite"/>
    </source>
</evidence>
<comment type="caution">
    <text evidence="2">The sequence shown here is derived from an EMBL/GenBank/DDBJ whole genome shotgun (WGS) entry which is preliminary data.</text>
</comment>
<evidence type="ECO:0000313" key="2">
    <source>
        <dbReference type="EMBL" id="KAH3893679.1"/>
    </source>
</evidence>
<feature type="compositionally biased region" description="Basic and acidic residues" evidence="1">
    <location>
        <begin position="40"/>
        <end position="50"/>
    </location>
</feature>
<reference evidence="2" key="1">
    <citation type="journal article" date="2019" name="bioRxiv">
        <title>The Genome of the Zebra Mussel, Dreissena polymorpha: A Resource for Invasive Species Research.</title>
        <authorList>
            <person name="McCartney M.A."/>
            <person name="Auch B."/>
            <person name="Kono T."/>
            <person name="Mallez S."/>
            <person name="Zhang Y."/>
            <person name="Obille A."/>
            <person name="Becker A."/>
            <person name="Abrahante J.E."/>
            <person name="Garbe J."/>
            <person name="Badalamenti J.P."/>
            <person name="Herman A."/>
            <person name="Mangelson H."/>
            <person name="Liachko I."/>
            <person name="Sullivan S."/>
            <person name="Sone E.D."/>
            <person name="Koren S."/>
            <person name="Silverstein K.A.T."/>
            <person name="Beckman K.B."/>
            <person name="Gohl D.M."/>
        </authorList>
    </citation>
    <scope>NUCLEOTIDE SEQUENCE</scope>
    <source>
        <strain evidence="2">Duluth1</strain>
        <tissue evidence="2">Whole animal</tissue>
    </source>
</reference>